<keyword evidence="3" id="KW-1185">Reference proteome</keyword>
<evidence type="ECO:0000313" key="2">
    <source>
        <dbReference type="EMBL" id="MFC4387720.1"/>
    </source>
</evidence>
<proteinExistence type="predicted"/>
<evidence type="ECO:0000313" key="3">
    <source>
        <dbReference type="Proteomes" id="UP001595880"/>
    </source>
</evidence>
<name>A0ABV8VUP1_9BACI</name>
<protein>
    <submittedName>
        <fullName evidence="2">DUF4227 family protein</fullName>
    </submittedName>
</protein>
<dbReference type="RefSeq" id="WP_390197976.1">
    <property type="nucleotide sequence ID" value="NZ_JBHSDV010000001.1"/>
</dbReference>
<keyword evidence="1" id="KW-1133">Transmembrane helix</keyword>
<feature type="transmembrane region" description="Helical" evidence="1">
    <location>
        <begin position="12"/>
        <end position="29"/>
    </location>
</feature>
<evidence type="ECO:0000256" key="1">
    <source>
        <dbReference type="SAM" id="Phobius"/>
    </source>
</evidence>
<sequence>MATFFKMFYEMLKIFVLFIVCTILFYYVIKTLHNEYQYLNRYDEPQGSAIKVMNHEDELLNRLNIFFRLGE</sequence>
<dbReference type="Proteomes" id="UP001595880">
    <property type="component" value="Unassembled WGS sequence"/>
</dbReference>
<accession>A0ABV8VUP1</accession>
<comment type="caution">
    <text evidence="2">The sequence shown here is derived from an EMBL/GenBank/DDBJ whole genome shotgun (WGS) entry which is preliminary data.</text>
</comment>
<keyword evidence="1" id="KW-0472">Membrane</keyword>
<gene>
    <name evidence="2" type="ORF">ACFOZ1_07815</name>
</gene>
<organism evidence="2 3">
    <name type="scientific">Gracilibacillus marinus</name>
    <dbReference type="NCBI Taxonomy" id="630535"/>
    <lineage>
        <taxon>Bacteria</taxon>
        <taxon>Bacillati</taxon>
        <taxon>Bacillota</taxon>
        <taxon>Bacilli</taxon>
        <taxon>Bacillales</taxon>
        <taxon>Bacillaceae</taxon>
        <taxon>Gracilibacillus</taxon>
    </lineage>
</organism>
<reference evidence="3" key="1">
    <citation type="journal article" date="2019" name="Int. J. Syst. Evol. Microbiol.">
        <title>The Global Catalogue of Microorganisms (GCM) 10K type strain sequencing project: providing services to taxonomists for standard genome sequencing and annotation.</title>
        <authorList>
            <consortium name="The Broad Institute Genomics Platform"/>
            <consortium name="The Broad Institute Genome Sequencing Center for Infectious Disease"/>
            <person name="Wu L."/>
            <person name="Ma J."/>
        </authorList>
    </citation>
    <scope>NUCLEOTIDE SEQUENCE [LARGE SCALE GENOMIC DNA]</scope>
    <source>
        <strain evidence="3">KACC 14058</strain>
    </source>
</reference>
<keyword evidence="1" id="KW-0812">Transmembrane</keyword>
<dbReference type="EMBL" id="JBHSDV010000001">
    <property type="protein sequence ID" value="MFC4387720.1"/>
    <property type="molecule type" value="Genomic_DNA"/>
</dbReference>
<dbReference type="Pfam" id="PF14004">
    <property type="entry name" value="DUF4227"/>
    <property type="match status" value="1"/>
</dbReference>
<dbReference type="InterPro" id="IPR025321">
    <property type="entry name" value="DUF4227"/>
</dbReference>